<keyword evidence="4" id="KW-1185">Reference proteome</keyword>
<keyword evidence="1" id="KW-1015">Disulfide bond</keyword>
<dbReference type="WBParaSite" id="SVE_0267800.1">
    <property type="protein sequence ID" value="SVE_0267800.1"/>
    <property type="gene ID" value="SVE_0267800"/>
</dbReference>
<name>A0A0K0F1K3_STRVS</name>
<evidence type="ECO:0000313" key="4">
    <source>
        <dbReference type="Proteomes" id="UP000035680"/>
    </source>
</evidence>
<accession>A0A0K0F1K3</accession>
<keyword evidence="2" id="KW-0732">Signal</keyword>
<dbReference type="PROSITE" id="PS50189">
    <property type="entry name" value="NTR"/>
    <property type="match status" value="1"/>
</dbReference>
<reference evidence="5" key="2">
    <citation type="submission" date="2015-08" db="UniProtKB">
        <authorList>
            <consortium name="WormBaseParasite"/>
        </authorList>
    </citation>
    <scope>IDENTIFICATION</scope>
</reference>
<dbReference type="STRING" id="75913.A0A0K0F1K3"/>
<dbReference type="InterPro" id="IPR001134">
    <property type="entry name" value="Netrin_domain"/>
</dbReference>
<organism evidence="4 5">
    <name type="scientific">Strongyloides venezuelensis</name>
    <name type="common">Threadworm</name>
    <dbReference type="NCBI Taxonomy" id="75913"/>
    <lineage>
        <taxon>Eukaryota</taxon>
        <taxon>Metazoa</taxon>
        <taxon>Ecdysozoa</taxon>
        <taxon>Nematoda</taxon>
        <taxon>Chromadorea</taxon>
        <taxon>Rhabditida</taxon>
        <taxon>Tylenchina</taxon>
        <taxon>Panagrolaimomorpha</taxon>
        <taxon>Strongyloidoidea</taxon>
        <taxon>Strongyloididae</taxon>
        <taxon>Strongyloides</taxon>
    </lineage>
</organism>
<reference evidence="4" key="1">
    <citation type="submission" date="2014-07" db="EMBL/GenBank/DDBJ databases">
        <authorList>
            <person name="Martin A.A"/>
            <person name="De Silva N."/>
        </authorList>
    </citation>
    <scope>NUCLEOTIDE SEQUENCE</scope>
</reference>
<evidence type="ECO:0000259" key="3">
    <source>
        <dbReference type="PROSITE" id="PS50189"/>
    </source>
</evidence>
<dbReference type="SUPFAM" id="SSF50242">
    <property type="entry name" value="TIMP-like"/>
    <property type="match status" value="1"/>
</dbReference>
<dbReference type="AlphaFoldDB" id="A0A0K0F1K3"/>
<dbReference type="InterPro" id="IPR008993">
    <property type="entry name" value="TIMP-like_OB-fold"/>
</dbReference>
<feature type="signal peptide" evidence="2">
    <location>
        <begin position="1"/>
        <end position="20"/>
    </location>
</feature>
<proteinExistence type="predicted"/>
<evidence type="ECO:0000256" key="1">
    <source>
        <dbReference type="ARBA" id="ARBA00023157"/>
    </source>
</evidence>
<feature type="chain" id="PRO_5005329273" evidence="2">
    <location>
        <begin position="21"/>
        <end position="174"/>
    </location>
</feature>
<feature type="domain" description="NTR" evidence="3">
    <location>
        <begin position="21"/>
        <end position="167"/>
    </location>
</feature>
<dbReference type="Proteomes" id="UP000035680">
    <property type="component" value="Unassembled WGS sequence"/>
</dbReference>
<evidence type="ECO:0000313" key="5">
    <source>
        <dbReference type="WBParaSite" id="SVE_0267800.1"/>
    </source>
</evidence>
<dbReference type="Gene3D" id="2.40.50.120">
    <property type="match status" value="1"/>
</dbReference>
<evidence type="ECO:0000256" key="2">
    <source>
        <dbReference type="SAM" id="SignalP"/>
    </source>
</evidence>
<protein>
    <submittedName>
        <fullName evidence="5">Putative metalloproteinase inhibitor tag-225 (inferred by orthology to a C. elegans protein)</fullName>
    </submittedName>
</protein>
<sequence>MIVVFLYSVLLSCLFLLGDSCNYTLQSFRTIYCNTDWTYHVKIVGKHILNNVGDNGGSGLISGTNILYEFERIMTFKSTKRKIIKNVIYVLNSDPTYRITRLEINKEYLLSGYLKDGLLTTDQCSQIHSGVSNDHNAVPQEWITVPASQKFTLRVRIFSRKVIDTFCINVTPHG</sequence>